<dbReference type="EMBL" id="CATQJA010002664">
    <property type="protein sequence ID" value="CAJ0582358.1"/>
    <property type="molecule type" value="Genomic_DNA"/>
</dbReference>
<dbReference type="InterPro" id="IPR050668">
    <property type="entry name" value="Cytochrome_b5"/>
</dbReference>
<name>A0AA36D9S9_9BILA</name>
<evidence type="ECO:0000313" key="6">
    <source>
        <dbReference type="EMBL" id="CAJ0582358.1"/>
    </source>
</evidence>
<comment type="caution">
    <text evidence="6">The sequence shown here is derived from an EMBL/GenBank/DDBJ whole genome shotgun (WGS) entry which is preliminary data.</text>
</comment>
<sequence>MTILQRQISREEVAEHCDYSSCWMILHNDVLDVTDFIEQHPGSMELMLEYAGTDATQAFEDVGHSMQGRMLAEKYKIGTLPDEQQHQQAYSFVAYAKKLAQLITT</sequence>
<dbReference type="PRINTS" id="PR00363">
    <property type="entry name" value="CYTOCHROMEB5"/>
</dbReference>
<dbReference type="AlphaFoldDB" id="A0AA36D9S9"/>
<accession>A0AA36D9S9</accession>
<dbReference type="Proteomes" id="UP001177023">
    <property type="component" value="Unassembled WGS sequence"/>
</dbReference>
<dbReference type="SUPFAM" id="SSF55856">
    <property type="entry name" value="Cytochrome b5-like heme/steroid binding domain"/>
    <property type="match status" value="1"/>
</dbReference>
<dbReference type="GO" id="GO:0016020">
    <property type="term" value="C:membrane"/>
    <property type="evidence" value="ECO:0007669"/>
    <property type="project" value="TreeGrafter"/>
</dbReference>
<dbReference type="Pfam" id="PF00173">
    <property type="entry name" value="Cyt-b5"/>
    <property type="match status" value="1"/>
</dbReference>
<feature type="non-terminal residue" evidence="6">
    <location>
        <position position="1"/>
    </location>
</feature>
<evidence type="ECO:0000256" key="4">
    <source>
        <dbReference type="ARBA" id="ARBA00038168"/>
    </source>
</evidence>
<keyword evidence="2" id="KW-0479">Metal-binding</keyword>
<gene>
    <name evidence="6" type="ORF">MSPICULIGERA_LOCUS20494</name>
</gene>
<reference evidence="6" key="1">
    <citation type="submission" date="2023-06" db="EMBL/GenBank/DDBJ databases">
        <authorList>
            <person name="Delattre M."/>
        </authorList>
    </citation>
    <scope>NUCLEOTIDE SEQUENCE</scope>
    <source>
        <strain evidence="6">AF72</strain>
    </source>
</reference>
<dbReference type="GO" id="GO:0020037">
    <property type="term" value="F:heme binding"/>
    <property type="evidence" value="ECO:0007669"/>
    <property type="project" value="TreeGrafter"/>
</dbReference>
<dbReference type="GO" id="GO:0046872">
    <property type="term" value="F:metal ion binding"/>
    <property type="evidence" value="ECO:0007669"/>
    <property type="project" value="UniProtKB-KW"/>
</dbReference>
<evidence type="ECO:0000313" key="7">
    <source>
        <dbReference type="Proteomes" id="UP001177023"/>
    </source>
</evidence>
<feature type="domain" description="Cytochrome b5 heme-binding" evidence="5">
    <location>
        <begin position="5"/>
        <end position="81"/>
    </location>
</feature>
<dbReference type="PANTHER" id="PTHR19359:SF41">
    <property type="entry name" value="GEO08203P1"/>
    <property type="match status" value="1"/>
</dbReference>
<organism evidence="6 7">
    <name type="scientific">Mesorhabditis spiculigera</name>
    <dbReference type="NCBI Taxonomy" id="96644"/>
    <lineage>
        <taxon>Eukaryota</taxon>
        <taxon>Metazoa</taxon>
        <taxon>Ecdysozoa</taxon>
        <taxon>Nematoda</taxon>
        <taxon>Chromadorea</taxon>
        <taxon>Rhabditida</taxon>
        <taxon>Rhabditina</taxon>
        <taxon>Rhabditomorpha</taxon>
        <taxon>Rhabditoidea</taxon>
        <taxon>Rhabditidae</taxon>
        <taxon>Mesorhabditinae</taxon>
        <taxon>Mesorhabditis</taxon>
    </lineage>
</organism>
<evidence type="ECO:0000256" key="2">
    <source>
        <dbReference type="ARBA" id="ARBA00022723"/>
    </source>
</evidence>
<proteinExistence type="inferred from homology"/>
<dbReference type="InterPro" id="IPR036400">
    <property type="entry name" value="Cyt_B5-like_heme/steroid_sf"/>
</dbReference>
<keyword evidence="1" id="KW-0349">Heme</keyword>
<dbReference type="SMART" id="SM01117">
    <property type="entry name" value="Cyt-b5"/>
    <property type="match status" value="1"/>
</dbReference>
<keyword evidence="3" id="KW-0408">Iron</keyword>
<dbReference type="Gene3D" id="3.10.120.10">
    <property type="entry name" value="Cytochrome b5-like heme/steroid binding domain"/>
    <property type="match status" value="1"/>
</dbReference>
<comment type="similarity">
    <text evidence="4">Belongs to the cytochrome b5 family.</text>
</comment>
<dbReference type="PANTHER" id="PTHR19359">
    <property type="entry name" value="CYTOCHROME B5"/>
    <property type="match status" value="1"/>
</dbReference>
<keyword evidence="7" id="KW-1185">Reference proteome</keyword>
<dbReference type="PROSITE" id="PS50255">
    <property type="entry name" value="CYTOCHROME_B5_2"/>
    <property type="match status" value="1"/>
</dbReference>
<evidence type="ECO:0000259" key="5">
    <source>
        <dbReference type="PROSITE" id="PS50255"/>
    </source>
</evidence>
<protein>
    <recommendedName>
        <fullName evidence="5">Cytochrome b5 heme-binding domain-containing protein</fullName>
    </recommendedName>
</protein>
<evidence type="ECO:0000256" key="1">
    <source>
        <dbReference type="ARBA" id="ARBA00022617"/>
    </source>
</evidence>
<dbReference type="InterPro" id="IPR001199">
    <property type="entry name" value="Cyt_B5-like_heme/steroid-bd"/>
</dbReference>
<evidence type="ECO:0000256" key="3">
    <source>
        <dbReference type="ARBA" id="ARBA00023004"/>
    </source>
</evidence>